<comment type="caution">
    <text evidence="4">The sequence shown here is derived from an EMBL/GenBank/DDBJ whole genome shotgun (WGS) entry which is preliminary data.</text>
</comment>
<evidence type="ECO:0000313" key="4">
    <source>
        <dbReference type="EMBL" id="TSJ79162.1"/>
    </source>
</evidence>
<dbReference type="Proteomes" id="UP000315648">
    <property type="component" value="Unassembled WGS sequence"/>
</dbReference>
<evidence type="ECO:0000259" key="3">
    <source>
        <dbReference type="Pfam" id="PF01882"/>
    </source>
</evidence>
<dbReference type="AlphaFoldDB" id="A0A556QRA7"/>
<feature type="domain" description="DUF58" evidence="3">
    <location>
        <begin position="253"/>
        <end position="360"/>
    </location>
</feature>
<dbReference type="PANTHER" id="PTHR34351:SF1">
    <property type="entry name" value="SLR1927 PROTEIN"/>
    <property type="match status" value="1"/>
</dbReference>
<feature type="compositionally biased region" description="Polar residues" evidence="1">
    <location>
        <begin position="1"/>
        <end position="10"/>
    </location>
</feature>
<keyword evidence="2" id="KW-1133">Transmembrane helix</keyword>
<dbReference type="PANTHER" id="PTHR34351">
    <property type="entry name" value="SLR1927 PROTEIN-RELATED"/>
    <property type="match status" value="1"/>
</dbReference>
<proteinExistence type="predicted"/>
<organism evidence="4 5">
    <name type="scientific">Rariglobus hedericola</name>
    <dbReference type="NCBI Taxonomy" id="2597822"/>
    <lineage>
        <taxon>Bacteria</taxon>
        <taxon>Pseudomonadati</taxon>
        <taxon>Verrucomicrobiota</taxon>
        <taxon>Opitutia</taxon>
        <taxon>Opitutales</taxon>
        <taxon>Opitutaceae</taxon>
        <taxon>Rariglobus</taxon>
    </lineage>
</organism>
<dbReference type="Pfam" id="PF01882">
    <property type="entry name" value="DUF58"/>
    <property type="match status" value="1"/>
</dbReference>
<dbReference type="RefSeq" id="WP_144229504.1">
    <property type="nucleotide sequence ID" value="NZ_CBCRVV010000027.1"/>
</dbReference>
<keyword evidence="5" id="KW-1185">Reference proteome</keyword>
<keyword evidence="2" id="KW-0472">Membrane</keyword>
<feature type="transmembrane region" description="Helical" evidence="2">
    <location>
        <begin position="86"/>
        <end position="107"/>
    </location>
</feature>
<evidence type="ECO:0000313" key="5">
    <source>
        <dbReference type="Proteomes" id="UP000315648"/>
    </source>
</evidence>
<evidence type="ECO:0000256" key="1">
    <source>
        <dbReference type="SAM" id="MobiDB-lite"/>
    </source>
</evidence>
<keyword evidence="2" id="KW-0812">Transmembrane</keyword>
<dbReference type="InterPro" id="IPR002881">
    <property type="entry name" value="DUF58"/>
</dbReference>
<sequence>MSLSTPSTVRSRPLVAASPPMDGGVTGWQATGARPGKVRNYRWRAFMWSLVYPHRGNRLLLTLPGGIVIAVAMGIAAAAYNTANNILFIALSLLLACLVFSGLLSWLNFKTMSWRLRVQPPLRAGRDHPVLIELHNGRQMLPAYGLWFEATATGEKRATRLPLRERLDAQGTAVLEWTLRPAARGRLTVELLTVGSLFPFGFLKKLIGSELKRDVLVWPAPVEYQRFPLASWHQPGHVERASRAGQGGDLFALRAYAHGDSNRLVHWKASARLRRLMVRQYAAETQTGFSMWVQTPASEWKRPEQFELMCSLAATMAEDLFRAGRLVSVAVDDEAPLPVRRMHDLERFMDRLAIVKPAVQAYQTSGDTPPVRRANVLTFAPDGARGVLAYVDGEKAASA</sequence>
<reference evidence="4 5" key="1">
    <citation type="submission" date="2019-07" db="EMBL/GenBank/DDBJ databases">
        <title>Description of 53C-WASEF.</title>
        <authorList>
            <person name="Pitt A."/>
            <person name="Hahn M.W."/>
        </authorList>
    </citation>
    <scope>NUCLEOTIDE SEQUENCE [LARGE SCALE GENOMIC DNA]</scope>
    <source>
        <strain evidence="4 5">53C-WASEF</strain>
    </source>
</reference>
<name>A0A556QRA7_9BACT</name>
<protein>
    <submittedName>
        <fullName evidence="4">DUF58 domain-containing protein</fullName>
    </submittedName>
</protein>
<feature type="region of interest" description="Disordered" evidence="1">
    <location>
        <begin position="1"/>
        <end position="22"/>
    </location>
</feature>
<dbReference type="EMBL" id="VMBG01000001">
    <property type="protein sequence ID" value="TSJ79162.1"/>
    <property type="molecule type" value="Genomic_DNA"/>
</dbReference>
<accession>A0A556QRA7</accession>
<feature type="transmembrane region" description="Helical" evidence="2">
    <location>
        <begin position="59"/>
        <end position="80"/>
    </location>
</feature>
<dbReference type="OrthoDB" id="9778037at2"/>
<evidence type="ECO:0000256" key="2">
    <source>
        <dbReference type="SAM" id="Phobius"/>
    </source>
</evidence>
<gene>
    <name evidence="4" type="ORF">FPL22_07670</name>
</gene>